<dbReference type="PANTHER" id="PTHR11102:SF147">
    <property type="entry name" value="SEL1L ADAPTOR SUBUNIT OF ERAD E3 UBIQUITIN LIGASE"/>
    <property type="match status" value="1"/>
</dbReference>
<dbReference type="STRING" id="1357400.HMPREF2086_00675"/>
<dbReference type="OrthoDB" id="9772133at2"/>
<dbReference type="GO" id="GO:0008800">
    <property type="term" value="F:beta-lactamase activity"/>
    <property type="evidence" value="ECO:0007669"/>
    <property type="project" value="UniProtKB-EC"/>
</dbReference>
<evidence type="ECO:0000256" key="1">
    <source>
        <dbReference type="ARBA" id="ARBA00001526"/>
    </source>
</evidence>
<dbReference type="GO" id="GO:0046677">
    <property type="term" value="P:response to antibiotic"/>
    <property type="evidence" value="ECO:0007669"/>
    <property type="project" value="UniProtKB-KW"/>
</dbReference>
<dbReference type="InterPro" id="IPR050767">
    <property type="entry name" value="Sel1_AlgK"/>
</dbReference>
<sequence length="229" mass="25295">MTKTTLAKSMLHFVFGLCMCACILKAINDEEWEAAYNLCTQDRQAQACLLLIEQGLDSVDECEEACNEIGTIYHSVGSDAGKIIATKYYAKAALKGNVLSVYNIGMIFYELKEYGKAREYFSLACDSGFAKACNNLGVLYRGGFGVAQDLAKAKSLYAKACDGREPLGCYNLAFMYAFGIGVNQNMPLARSYFGKACDLGSVESCEMNADTLQREDLQRFEKEDRGFEI</sequence>
<dbReference type="PATRIC" id="fig|1357400.3.peg.936"/>
<comment type="caution">
    <text evidence="6">The sequence shown here is derived from an EMBL/GenBank/DDBJ whole genome shotgun (WGS) entry which is preliminary data.</text>
</comment>
<keyword evidence="5" id="KW-0732">Signal</keyword>
<dbReference type="HOGENOM" id="CLU_000288_36_8_7"/>
<evidence type="ECO:0000256" key="4">
    <source>
        <dbReference type="ARBA" id="ARBA00023251"/>
    </source>
</evidence>
<comment type="catalytic activity">
    <reaction evidence="1">
        <text>a beta-lactam + H2O = a substituted beta-amino acid</text>
        <dbReference type="Rhea" id="RHEA:20401"/>
        <dbReference type="ChEBI" id="CHEBI:15377"/>
        <dbReference type="ChEBI" id="CHEBI:35627"/>
        <dbReference type="ChEBI" id="CHEBI:140347"/>
        <dbReference type="EC" id="3.5.2.6"/>
    </reaction>
</comment>
<dbReference type="AlphaFoldDB" id="V8C9A2"/>
<dbReference type="InterPro" id="IPR006597">
    <property type="entry name" value="Sel1-like"/>
</dbReference>
<keyword evidence="3" id="KW-1015">Disulfide bond</keyword>
<dbReference type="SMART" id="SM00671">
    <property type="entry name" value="SEL1"/>
    <property type="match status" value="4"/>
</dbReference>
<feature type="signal peptide" evidence="5">
    <location>
        <begin position="1"/>
        <end position="26"/>
    </location>
</feature>
<proteinExistence type="predicted"/>
<gene>
    <name evidence="6" type="ORF">HMPREF2086_00675</name>
</gene>
<keyword evidence="4" id="KW-0046">Antibiotic resistance</keyword>
<keyword evidence="7" id="KW-1185">Reference proteome</keyword>
<reference evidence="6 7" key="1">
    <citation type="journal article" date="2014" name="Genome Announc.">
        <title>Draft genome sequences of six enterohepatic helicobacter species isolated from humans and one from rhesus macaques.</title>
        <authorList>
            <person name="Shen Z."/>
            <person name="Sheh A."/>
            <person name="Young S.K."/>
            <person name="Abouelliel A."/>
            <person name="Ward D.V."/>
            <person name="Earl A.M."/>
            <person name="Fox J.G."/>
        </authorList>
    </citation>
    <scope>NUCLEOTIDE SEQUENCE [LARGE SCALE GENOMIC DNA]</scope>
    <source>
        <strain evidence="6 7">MIT 99-5501</strain>
    </source>
</reference>
<dbReference type="eggNOG" id="COG0790">
    <property type="taxonomic scope" value="Bacteria"/>
</dbReference>
<dbReference type="EMBL" id="AZJI01000004">
    <property type="protein sequence ID" value="ETD23929.1"/>
    <property type="molecule type" value="Genomic_DNA"/>
</dbReference>
<protein>
    <recommendedName>
        <fullName evidence="2">beta-lactamase</fullName>
        <ecNumber evidence="2">3.5.2.6</ecNumber>
    </recommendedName>
</protein>
<evidence type="ECO:0000256" key="5">
    <source>
        <dbReference type="SAM" id="SignalP"/>
    </source>
</evidence>
<dbReference type="PANTHER" id="PTHR11102">
    <property type="entry name" value="SEL-1-LIKE PROTEIN"/>
    <property type="match status" value="1"/>
</dbReference>
<accession>V8C9A2</accession>
<evidence type="ECO:0000313" key="6">
    <source>
        <dbReference type="EMBL" id="ETD23929.1"/>
    </source>
</evidence>
<dbReference type="GO" id="GO:0036503">
    <property type="term" value="P:ERAD pathway"/>
    <property type="evidence" value="ECO:0007669"/>
    <property type="project" value="TreeGrafter"/>
</dbReference>
<dbReference type="RefSeq" id="WP_023927400.1">
    <property type="nucleotide sequence ID" value="NZ_KI669454.1"/>
</dbReference>
<evidence type="ECO:0000313" key="7">
    <source>
        <dbReference type="Proteomes" id="UP000018731"/>
    </source>
</evidence>
<organism evidence="6 7">
    <name type="scientific">Helicobacter macacae MIT 99-5501</name>
    <dbReference type="NCBI Taxonomy" id="1357400"/>
    <lineage>
        <taxon>Bacteria</taxon>
        <taxon>Pseudomonadati</taxon>
        <taxon>Campylobacterota</taxon>
        <taxon>Epsilonproteobacteria</taxon>
        <taxon>Campylobacterales</taxon>
        <taxon>Helicobacteraceae</taxon>
        <taxon>Helicobacter</taxon>
    </lineage>
</organism>
<dbReference type="Proteomes" id="UP000018731">
    <property type="component" value="Unassembled WGS sequence"/>
</dbReference>
<name>V8C9A2_9HELI</name>
<feature type="chain" id="PRO_5028459315" description="beta-lactamase" evidence="5">
    <location>
        <begin position="27"/>
        <end position="229"/>
    </location>
</feature>
<dbReference type="EC" id="3.5.2.6" evidence="2"/>
<dbReference type="SUPFAM" id="SSF81901">
    <property type="entry name" value="HCP-like"/>
    <property type="match status" value="1"/>
</dbReference>
<dbReference type="InterPro" id="IPR011990">
    <property type="entry name" value="TPR-like_helical_dom_sf"/>
</dbReference>
<dbReference type="Pfam" id="PF08238">
    <property type="entry name" value="Sel1"/>
    <property type="match status" value="4"/>
</dbReference>
<evidence type="ECO:0000256" key="2">
    <source>
        <dbReference type="ARBA" id="ARBA00012865"/>
    </source>
</evidence>
<evidence type="ECO:0000256" key="3">
    <source>
        <dbReference type="ARBA" id="ARBA00023157"/>
    </source>
</evidence>
<dbReference type="Gene3D" id="1.25.40.10">
    <property type="entry name" value="Tetratricopeptide repeat domain"/>
    <property type="match status" value="1"/>
</dbReference>